<keyword evidence="4 9" id="KW-0808">Transferase</keyword>
<dbReference type="Gene3D" id="3.10.150.10">
    <property type="entry name" value="DNA Polymerase III, subunit A, domain 2"/>
    <property type="match status" value="1"/>
</dbReference>
<gene>
    <name evidence="13" type="ORF">HMPREF0202_00016</name>
</gene>
<evidence type="ECO:0000256" key="6">
    <source>
        <dbReference type="ARBA" id="ARBA00022705"/>
    </source>
</evidence>
<evidence type="ECO:0000256" key="1">
    <source>
        <dbReference type="ARBA" id="ARBA00004496"/>
    </source>
</evidence>
<comment type="caution">
    <text evidence="13">The sequence shown here is derived from an EMBL/GenBank/DDBJ whole genome shotgun (WGS) entry which is preliminary data.</text>
</comment>
<dbReference type="eggNOG" id="COG0592">
    <property type="taxonomic scope" value="Bacteria"/>
</dbReference>
<evidence type="ECO:0000256" key="8">
    <source>
        <dbReference type="ARBA" id="ARBA00023125"/>
    </source>
</evidence>
<dbReference type="PATRIC" id="fig|1319815.3.peg.15"/>
<keyword evidence="3 9" id="KW-0963">Cytoplasm</keyword>
<evidence type="ECO:0000256" key="3">
    <source>
        <dbReference type="ARBA" id="ARBA00022490"/>
    </source>
</evidence>
<dbReference type="EMBL" id="AXZF01000002">
    <property type="protein sequence ID" value="ERT70023.1"/>
    <property type="molecule type" value="Genomic_DNA"/>
</dbReference>
<dbReference type="InterPro" id="IPR022637">
    <property type="entry name" value="DNA_polIII_beta_cen"/>
</dbReference>
<evidence type="ECO:0000259" key="10">
    <source>
        <dbReference type="Pfam" id="PF00712"/>
    </source>
</evidence>
<dbReference type="Pfam" id="PF00712">
    <property type="entry name" value="DNA_pol3_beta"/>
    <property type="match status" value="1"/>
</dbReference>
<evidence type="ECO:0000256" key="4">
    <source>
        <dbReference type="ARBA" id="ARBA00022679"/>
    </source>
</evidence>
<dbReference type="SUPFAM" id="SSF55979">
    <property type="entry name" value="DNA clamp"/>
    <property type="match status" value="3"/>
</dbReference>
<dbReference type="Gene3D" id="3.70.10.10">
    <property type="match status" value="1"/>
</dbReference>
<evidence type="ECO:0000256" key="5">
    <source>
        <dbReference type="ARBA" id="ARBA00022695"/>
    </source>
</evidence>
<dbReference type="GO" id="GO:0006271">
    <property type="term" value="P:DNA strand elongation involved in DNA replication"/>
    <property type="evidence" value="ECO:0007669"/>
    <property type="project" value="TreeGrafter"/>
</dbReference>
<dbReference type="InterPro" id="IPR001001">
    <property type="entry name" value="DNA_polIII_beta"/>
</dbReference>
<dbReference type="GO" id="GO:0003887">
    <property type="term" value="F:DNA-directed DNA polymerase activity"/>
    <property type="evidence" value="ECO:0007669"/>
    <property type="project" value="UniProtKB-UniRule"/>
</dbReference>
<name>U7VGR9_9FUSO</name>
<dbReference type="PANTHER" id="PTHR30478">
    <property type="entry name" value="DNA POLYMERASE III SUBUNIT BETA"/>
    <property type="match status" value="1"/>
</dbReference>
<reference evidence="13 14" key="1">
    <citation type="submission" date="2013-08" db="EMBL/GenBank/DDBJ databases">
        <authorList>
            <person name="Weinstock G."/>
            <person name="Sodergren E."/>
            <person name="Wylie T."/>
            <person name="Fulton L."/>
            <person name="Fulton R."/>
            <person name="Fronick C."/>
            <person name="O'Laughlin M."/>
            <person name="Godfrey J."/>
            <person name="Miner T."/>
            <person name="Herter B."/>
            <person name="Appelbaum E."/>
            <person name="Cordes M."/>
            <person name="Lek S."/>
            <person name="Wollam A."/>
            <person name="Pepin K.H."/>
            <person name="Palsikar V.B."/>
            <person name="Mitreva M."/>
            <person name="Wilson R.K."/>
        </authorList>
    </citation>
    <scope>NUCLEOTIDE SEQUENCE [LARGE SCALE GENOMIC DNA]</scope>
    <source>
        <strain evidence="13 14">ATCC BAA-474</strain>
    </source>
</reference>
<feature type="domain" description="DNA polymerase III beta sliding clamp C-terminal" evidence="12">
    <location>
        <begin position="255"/>
        <end position="369"/>
    </location>
</feature>
<comment type="subunit">
    <text evidence="9">Forms a ring-shaped head-to-tail homodimer around DNA.</text>
</comment>
<keyword evidence="14" id="KW-1185">Reference proteome</keyword>
<dbReference type="HOGENOM" id="CLU_038149_5_0_0"/>
<dbReference type="Proteomes" id="UP000017081">
    <property type="component" value="Unassembled WGS sequence"/>
</dbReference>
<dbReference type="NCBIfam" id="TIGR00663">
    <property type="entry name" value="dnan"/>
    <property type="match status" value="1"/>
</dbReference>
<keyword evidence="5 9" id="KW-0548">Nucleotidyltransferase</keyword>
<keyword evidence="7 9" id="KW-0239">DNA-directed DNA polymerase</keyword>
<dbReference type="InterPro" id="IPR046938">
    <property type="entry name" value="DNA_clamp_sf"/>
</dbReference>
<dbReference type="RefSeq" id="WP_023049567.1">
    <property type="nucleotide sequence ID" value="NZ_CP173065.2"/>
</dbReference>
<proteinExistence type="inferred from homology"/>
<evidence type="ECO:0000259" key="11">
    <source>
        <dbReference type="Pfam" id="PF02767"/>
    </source>
</evidence>
<feature type="domain" description="DNA polymerase III beta sliding clamp N-terminal" evidence="10">
    <location>
        <begin position="1"/>
        <end position="117"/>
    </location>
</feature>
<comment type="similarity">
    <text evidence="2 9">Belongs to the beta sliding clamp family.</text>
</comment>
<organism evidence="13 14">
    <name type="scientific">Cetobacterium somerae ATCC BAA-474</name>
    <dbReference type="NCBI Taxonomy" id="1319815"/>
    <lineage>
        <taxon>Bacteria</taxon>
        <taxon>Fusobacteriati</taxon>
        <taxon>Fusobacteriota</taxon>
        <taxon>Fusobacteriia</taxon>
        <taxon>Fusobacteriales</taxon>
        <taxon>Fusobacteriaceae</taxon>
        <taxon>Cetobacterium</taxon>
    </lineage>
</organism>
<keyword evidence="6 9" id="KW-0235">DNA replication</keyword>
<dbReference type="InterPro" id="IPR022634">
    <property type="entry name" value="DNA_polIII_beta_N"/>
</dbReference>
<dbReference type="GO" id="GO:0009360">
    <property type="term" value="C:DNA polymerase III complex"/>
    <property type="evidence" value="ECO:0007669"/>
    <property type="project" value="InterPro"/>
</dbReference>
<accession>U7VGR9</accession>
<comment type="subcellular location">
    <subcellularLocation>
        <location evidence="1 9">Cytoplasm</location>
    </subcellularLocation>
</comment>
<dbReference type="InterPro" id="IPR022635">
    <property type="entry name" value="DNA_polIII_beta_C"/>
</dbReference>
<dbReference type="AlphaFoldDB" id="U7VGR9"/>
<dbReference type="GO" id="GO:0008408">
    <property type="term" value="F:3'-5' exonuclease activity"/>
    <property type="evidence" value="ECO:0007669"/>
    <property type="project" value="InterPro"/>
</dbReference>
<dbReference type="GO" id="GO:0005737">
    <property type="term" value="C:cytoplasm"/>
    <property type="evidence" value="ECO:0007669"/>
    <property type="project" value="UniProtKB-SubCell"/>
</dbReference>
<dbReference type="PANTHER" id="PTHR30478:SF0">
    <property type="entry name" value="BETA SLIDING CLAMP"/>
    <property type="match status" value="1"/>
</dbReference>
<dbReference type="Pfam" id="PF02768">
    <property type="entry name" value="DNA_pol3_beta_3"/>
    <property type="match status" value="1"/>
</dbReference>
<dbReference type="CDD" id="cd00140">
    <property type="entry name" value="beta_clamp"/>
    <property type="match status" value="1"/>
</dbReference>
<dbReference type="Pfam" id="PF02767">
    <property type="entry name" value="DNA_pol3_beta_2"/>
    <property type="match status" value="1"/>
</dbReference>
<evidence type="ECO:0000313" key="13">
    <source>
        <dbReference type="EMBL" id="ERT70023.1"/>
    </source>
</evidence>
<dbReference type="SMART" id="SM00480">
    <property type="entry name" value="POL3Bc"/>
    <property type="match status" value="1"/>
</dbReference>
<evidence type="ECO:0000256" key="2">
    <source>
        <dbReference type="ARBA" id="ARBA00010752"/>
    </source>
</evidence>
<feature type="domain" description="DNA polymerase III beta sliding clamp central" evidence="11">
    <location>
        <begin position="133"/>
        <end position="245"/>
    </location>
</feature>
<comment type="function">
    <text evidence="9">Confers DNA tethering and processivity to DNA polymerases and other proteins. Acts as a clamp, forming a ring around DNA (a reaction catalyzed by the clamp-loading complex) which diffuses in an ATP-independent manner freely and bidirectionally along dsDNA. Initially characterized for its ability to contact the catalytic subunit of DNA polymerase III (Pol III), a complex, multichain enzyme responsible for most of the replicative synthesis in bacteria; Pol III exhibits 3'-5' exonuclease proofreading activity. The beta chain is required for initiation of replication as well as for processivity of DNA replication.</text>
</comment>
<evidence type="ECO:0000313" key="14">
    <source>
        <dbReference type="Proteomes" id="UP000017081"/>
    </source>
</evidence>
<keyword evidence="8" id="KW-0238">DNA-binding</keyword>
<dbReference type="STRING" id="1319815.HMPREF0202_00016"/>
<evidence type="ECO:0000256" key="7">
    <source>
        <dbReference type="ARBA" id="ARBA00022932"/>
    </source>
</evidence>
<evidence type="ECO:0000259" key="12">
    <source>
        <dbReference type="Pfam" id="PF02768"/>
    </source>
</evidence>
<dbReference type="PIRSF" id="PIRSF000804">
    <property type="entry name" value="DNA_pol_III_b"/>
    <property type="match status" value="1"/>
</dbReference>
<dbReference type="GO" id="GO:0003677">
    <property type="term" value="F:DNA binding"/>
    <property type="evidence" value="ECO:0007669"/>
    <property type="project" value="UniProtKB-UniRule"/>
</dbReference>
<protein>
    <recommendedName>
        <fullName evidence="9">Beta sliding clamp</fullName>
    </recommendedName>
</protein>
<evidence type="ECO:0000256" key="9">
    <source>
        <dbReference type="PIRNR" id="PIRNR000804"/>
    </source>
</evidence>
<sequence>MILKVNRLEFLKKIKIVEKAINENKIRPIISYVYMETRENRLWFCGTNLELTISTHMECDVIAEGKAVFQHNLVEEYLKEIKDEEITLNIKEDVLTIETSDSASEFMLMNAEEFPKIQESELEDNEFEFKLKKLDLADYFDKVKFSASMSSDNLSINCIRVEIENNKIKFISTDTYRLTYLEHDYLDSDGTFKVSIPINTIDAMSKLLRNGNEEEIAFTQKNKQLYFKLGNISIISRVIDLPFPNYKTILEASGYNKKLQINRVEFEKMLKRIQIFVKNNSESKFGAIFTLSGNDIEIEGIGEIAKAKEIAKVNYEGDNLKISLNVKFLLEFVQSSDKDIITLEFTTSNSAVRTRNIQEDNYTYIVMPLALKD</sequence>